<dbReference type="Proteomes" id="UP000735302">
    <property type="component" value="Unassembled WGS sequence"/>
</dbReference>
<evidence type="ECO:0000313" key="3">
    <source>
        <dbReference type="Proteomes" id="UP000735302"/>
    </source>
</evidence>
<gene>
    <name evidence="2" type="ORF">PoB_003987600</name>
</gene>
<dbReference type="EMBL" id="BLXT01004484">
    <property type="protein sequence ID" value="GFO13371.1"/>
    <property type="molecule type" value="Genomic_DNA"/>
</dbReference>
<proteinExistence type="predicted"/>
<evidence type="ECO:0000313" key="2">
    <source>
        <dbReference type="EMBL" id="GFO13371.1"/>
    </source>
</evidence>
<comment type="caution">
    <text evidence="2">The sequence shown here is derived from an EMBL/GenBank/DDBJ whole genome shotgun (WGS) entry which is preliminary data.</text>
</comment>
<name>A0AAV4AYN3_9GAST</name>
<dbReference type="AlphaFoldDB" id="A0AAV4AYN3"/>
<evidence type="ECO:0000256" key="1">
    <source>
        <dbReference type="SAM" id="MobiDB-lite"/>
    </source>
</evidence>
<reference evidence="2 3" key="1">
    <citation type="journal article" date="2021" name="Elife">
        <title>Chloroplast acquisition without the gene transfer in kleptoplastic sea slugs, Plakobranchus ocellatus.</title>
        <authorList>
            <person name="Maeda T."/>
            <person name="Takahashi S."/>
            <person name="Yoshida T."/>
            <person name="Shimamura S."/>
            <person name="Takaki Y."/>
            <person name="Nagai Y."/>
            <person name="Toyoda A."/>
            <person name="Suzuki Y."/>
            <person name="Arimoto A."/>
            <person name="Ishii H."/>
            <person name="Satoh N."/>
            <person name="Nishiyama T."/>
            <person name="Hasebe M."/>
            <person name="Maruyama T."/>
            <person name="Minagawa J."/>
            <person name="Obokata J."/>
            <person name="Shigenobu S."/>
        </authorList>
    </citation>
    <scope>NUCLEOTIDE SEQUENCE [LARGE SCALE GENOMIC DNA]</scope>
</reference>
<keyword evidence="3" id="KW-1185">Reference proteome</keyword>
<accession>A0AAV4AYN3</accession>
<feature type="region of interest" description="Disordered" evidence="1">
    <location>
        <begin position="1"/>
        <end position="58"/>
    </location>
</feature>
<protein>
    <submittedName>
        <fullName evidence="2">Uncharacterized protein</fullName>
    </submittedName>
</protein>
<sequence length="120" mass="13697">MLTLHHWASLQDEDQRPGRMSSTMNERLSVQDQGEPPSRRNSSVVWHGKGWAPPCDMRMKTTQRTIPDRSSPGPRTAPSVDVLQSLIKNAIFLDPHYKIYTLLKQKNDQDILLNNRSFAG</sequence>
<feature type="compositionally biased region" description="Polar residues" evidence="1">
    <location>
        <begin position="20"/>
        <end position="32"/>
    </location>
</feature>
<organism evidence="2 3">
    <name type="scientific">Plakobranchus ocellatus</name>
    <dbReference type="NCBI Taxonomy" id="259542"/>
    <lineage>
        <taxon>Eukaryota</taxon>
        <taxon>Metazoa</taxon>
        <taxon>Spiralia</taxon>
        <taxon>Lophotrochozoa</taxon>
        <taxon>Mollusca</taxon>
        <taxon>Gastropoda</taxon>
        <taxon>Heterobranchia</taxon>
        <taxon>Euthyneura</taxon>
        <taxon>Panpulmonata</taxon>
        <taxon>Sacoglossa</taxon>
        <taxon>Placobranchoidea</taxon>
        <taxon>Plakobranchidae</taxon>
        <taxon>Plakobranchus</taxon>
    </lineage>
</organism>